<keyword evidence="5" id="KW-1185">Reference proteome</keyword>
<comment type="caution">
    <text evidence="4">The sequence shown here is derived from an EMBL/GenBank/DDBJ whole genome shotgun (WGS) entry which is preliminary data.</text>
</comment>
<dbReference type="InterPro" id="IPR013249">
    <property type="entry name" value="RNA_pol_sigma70_r4_t2"/>
</dbReference>
<dbReference type="SUPFAM" id="SSF88946">
    <property type="entry name" value="Sigma2 domain of RNA polymerase sigma factors"/>
    <property type="match status" value="1"/>
</dbReference>
<dbReference type="InterPro" id="IPR013324">
    <property type="entry name" value="RNA_pol_sigma_r3/r4-like"/>
</dbReference>
<dbReference type="NCBIfam" id="TIGR02937">
    <property type="entry name" value="sigma70-ECF"/>
    <property type="match status" value="1"/>
</dbReference>
<dbReference type="Pfam" id="PF08281">
    <property type="entry name" value="Sigma70_r4_2"/>
    <property type="match status" value="1"/>
</dbReference>
<gene>
    <name evidence="4" type="ORF">HNR26_004191</name>
</gene>
<dbReference type="InterPro" id="IPR013325">
    <property type="entry name" value="RNA_pol_sigma_r2"/>
</dbReference>
<dbReference type="Gene3D" id="1.10.10.10">
    <property type="entry name" value="Winged helix-like DNA-binding domain superfamily/Winged helix DNA-binding domain"/>
    <property type="match status" value="1"/>
</dbReference>
<dbReference type="InterPro" id="IPR036388">
    <property type="entry name" value="WH-like_DNA-bd_sf"/>
</dbReference>
<dbReference type="GO" id="GO:0003677">
    <property type="term" value="F:DNA binding"/>
    <property type="evidence" value="ECO:0007669"/>
    <property type="project" value="InterPro"/>
</dbReference>
<proteinExistence type="predicted"/>
<feature type="domain" description="DUF6596" evidence="3">
    <location>
        <begin position="215"/>
        <end position="313"/>
    </location>
</feature>
<dbReference type="Gene3D" id="1.10.1740.10">
    <property type="match status" value="1"/>
</dbReference>
<protein>
    <submittedName>
        <fullName evidence="4">RNA polymerase sigma factor (Sigma-70 family)</fullName>
    </submittedName>
</protein>
<feature type="domain" description="RNA polymerase sigma factor 70 region 4 type 2" evidence="2">
    <location>
        <begin position="147"/>
        <end position="197"/>
    </location>
</feature>
<dbReference type="InterPro" id="IPR007627">
    <property type="entry name" value="RNA_pol_sigma70_r2"/>
</dbReference>
<dbReference type="SUPFAM" id="SSF88659">
    <property type="entry name" value="Sigma3 and sigma4 domains of RNA polymerase sigma factors"/>
    <property type="match status" value="1"/>
</dbReference>
<dbReference type="Pfam" id="PF20239">
    <property type="entry name" value="DUF6596"/>
    <property type="match status" value="1"/>
</dbReference>
<dbReference type="Proteomes" id="UP000550895">
    <property type="component" value="Unassembled WGS sequence"/>
</dbReference>
<evidence type="ECO:0000313" key="5">
    <source>
        <dbReference type="Proteomes" id="UP000550895"/>
    </source>
</evidence>
<evidence type="ECO:0000313" key="4">
    <source>
        <dbReference type="EMBL" id="MBB5278095.1"/>
    </source>
</evidence>
<evidence type="ECO:0000259" key="3">
    <source>
        <dbReference type="Pfam" id="PF20239"/>
    </source>
</evidence>
<dbReference type="InterPro" id="IPR046531">
    <property type="entry name" value="DUF6596"/>
</dbReference>
<dbReference type="PANTHER" id="PTHR47756">
    <property type="entry name" value="BLL6612 PROTEIN-RELATED"/>
    <property type="match status" value="1"/>
</dbReference>
<dbReference type="Pfam" id="PF04542">
    <property type="entry name" value="Sigma70_r2"/>
    <property type="match status" value="1"/>
</dbReference>
<evidence type="ECO:0000259" key="2">
    <source>
        <dbReference type="Pfam" id="PF08281"/>
    </source>
</evidence>
<feature type="domain" description="RNA polymerase sigma-70 region 2" evidence="1">
    <location>
        <begin position="47"/>
        <end position="106"/>
    </location>
</feature>
<dbReference type="InterPro" id="IPR014284">
    <property type="entry name" value="RNA_pol_sigma-70_dom"/>
</dbReference>
<accession>A0A7W8MF62</accession>
<sequence>MVDRAAAKSILRLMTRDGRAIETSSLPQTDNRAAQDVETIFRMERVRLIAGLAKHVGDISLAEELAQDALVAALATWPQKGTPPNPGGWLMTTAKRRAVDLWRRRRMMARHEAALSHDIETGRASDHAAIEASIDDEIGDERLSLIFTACHPLLSRDQRTALTLKIIGGLTTEEIARAFLTQETTVAQRIVRAKKLLRDAGISFEVPVGAERDARLASVLEVIYLIFNEGYAASSGDDLIRPQLCQEAMRLGRILVGLAPEEPEAHGLLSLMELQASRFKARVAPDGSALTLETQNRRLWDRLLIQRGLDGLESVKRLDGEDGVHALQAALAAVHARAARFEDTDWRESANLYDRLIERVPSPVVALNRAVAHAMASGPEVGLMLLAEIEDEPSLAGYAPLYAAKGDFLMRLQRMAEAREAFDRAAGFSENAVERAFLLGRVAECGKALRAARSPES</sequence>
<dbReference type="GO" id="GO:0006352">
    <property type="term" value="P:DNA-templated transcription initiation"/>
    <property type="evidence" value="ECO:0007669"/>
    <property type="project" value="InterPro"/>
</dbReference>
<dbReference type="PANTHER" id="PTHR47756:SF1">
    <property type="entry name" value="BLL0085 PROTEIN"/>
    <property type="match status" value="1"/>
</dbReference>
<name>A0A7W8MF62_9HYPH</name>
<dbReference type="AlphaFoldDB" id="A0A7W8MF62"/>
<evidence type="ECO:0000259" key="1">
    <source>
        <dbReference type="Pfam" id="PF04542"/>
    </source>
</evidence>
<dbReference type="RefSeq" id="WP_246035144.1">
    <property type="nucleotide sequence ID" value="NZ_JACHGA010000014.1"/>
</dbReference>
<dbReference type="EMBL" id="JACHGA010000014">
    <property type="protein sequence ID" value="MBB5278095.1"/>
    <property type="molecule type" value="Genomic_DNA"/>
</dbReference>
<reference evidence="4 5" key="1">
    <citation type="submission" date="2020-08" db="EMBL/GenBank/DDBJ databases">
        <title>Genomic Encyclopedia of Type Strains, Phase IV (KMG-IV): sequencing the most valuable type-strain genomes for metagenomic binning, comparative biology and taxonomic classification.</title>
        <authorList>
            <person name="Goeker M."/>
        </authorList>
    </citation>
    <scope>NUCLEOTIDE SEQUENCE [LARGE SCALE GENOMIC DNA]</scope>
    <source>
        <strain evidence="4 5">DSM 26376</strain>
    </source>
</reference>
<dbReference type="GO" id="GO:0016987">
    <property type="term" value="F:sigma factor activity"/>
    <property type="evidence" value="ECO:0007669"/>
    <property type="project" value="InterPro"/>
</dbReference>
<organism evidence="4 5">
    <name type="scientific">Rhizobium rosettiformans</name>
    <dbReference type="NCBI Taxonomy" id="1368430"/>
    <lineage>
        <taxon>Bacteria</taxon>
        <taxon>Pseudomonadati</taxon>
        <taxon>Pseudomonadota</taxon>
        <taxon>Alphaproteobacteria</taxon>
        <taxon>Hyphomicrobiales</taxon>
        <taxon>Rhizobiaceae</taxon>
        <taxon>Rhizobium/Agrobacterium group</taxon>
        <taxon>Rhizobium</taxon>
    </lineage>
</organism>